<dbReference type="AlphaFoldDB" id="A0AAP3K5H7"/>
<evidence type="ECO:0000259" key="2">
    <source>
        <dbReference type="Pfam" id="PF13579"/>
    </source>
</evidence>
<organism evidence="3 4">
    <name type="scientific">Phocaeicola vulgatus</name>
    <name type="common">Bacteroides vulgatus</name>
    <dbReference type="NCBI Taxonomy" id="821"/>
    <lineage>
        <taxon>Bacteria</taxon>
        <taxon>Pseudomonadati</taxon>
        <taxon>Bacteroidota</taxon>
        <taxon>Bacteroidia</taxon>
        <taxon>Bacteroidales</taxon>
        <taxon>Bacteroidaceae</taxon>
        <taxon>Phocaeicola</taxon>
    </lineage>
</organism>
<dbReference type="Gene3D" id="3.40.50.2000">
    <property type="entry name" value="Glycogen Phosphorylase B"/>
    <property type="match status" value="2"/>
</dbReference>
<evidence type="ECO:0000259" key="1">
    <source>
        <dbReference type="Pfam" id="PF00534"/>
    </source>
</evidence>
<protein>
    <submittedName>
        <fullName evidence="3">Glycosyltransferase</fullName>
        <ecNumber evidence="3">2.4.-.-</ecNumber>
    </submittedName>
</protein>
<feature type="domain" description="Glycosyltransferase subfamily 4-like N-terminal" evidence="2">
    <location>
        <begin position="15"/>
        <end position="172"/>
    </location>
</feature>
<sequence>MMKILHSGTLDIKYGGPALSTYLTIKGLQANQVNAEMLMAPLTNKKDLIANDVKIHYTSPTLETRFGYIPYLKTSLENMPLYDLYHIQGLWLYLGHGVANFARKKKKPYVITLRGMLYPQALAHSKQIKQLSLLLYQREDLQKAACIQATCLEEMHHYRNMGFTNPVAVLPNPIETDGIIERPIVQSDKIRIGYLGRVHPRKRIERLIYAFSILRKEMQDTELLIIGADDEQYEQFLKDEVKRLKLTNVRFTGFLAGVEKDNAISSLTYLAVPSDFENFGNIVTEALVRGIPVIASKGMPWQELEKYHCGWWISNDQETINQTLLKAIQTPPNERLQMGLNGKRMIQENYSVTVLGDKMSQLYQYILHISEKPNFVYEY</sequence>
<proteinExistence type="predicted"/>
<evidence type="ECO:0000313" key="4">
    <source>
        <dbReference type="Proteomes" id="UP001210999"/>
    </source>
</evidence>
<keyword evidence="3" id="KW-0328">Glycosyltransferase</keyword>
<gene>
    <name evidence="3" type="ORF">PL594_20255</name>
</gene>
<dbReference type="EC" id="2.4.-.-" evidence="3"/>
<dbReference type="InterPro" id="IPR001296">
    <property type="entry name" value="Glyco_trans_1"/>
</dbReference>
<dbReference type="Pfam" id="PF00534">
    <property type="entry name" value="Glycos_transf_1"/>
    <property type="match status" value="1"/>
</dbReference>
<dbReference type="GO" id="GO:0016757">
    <property type="term" value="F:glycosyltransferase activity"/>
    <property type="evidence" value="ECO:0007669"/>
    <property type="project" value="UniProtKB-KW"/>
</dbReference>
<dbReference type="InterPro" id="IPR028098">
    <property type="entry name" value="Glyco_trans_4-like_N"/>
</dbReference>
<dbReference type="SUPFAM" id="SSF53756">
    <property type="entry name" value="UDP-Glycosyltransferase/glycogen phosphorylase"/>
    <property type="match status" value="1"/>
</dbReference>
<accession>A0AAP3K5H7</accession>
<dbReference type="PANTHER" id="PTHR12526">
    <property type="entry name" value="GLYCOSYLTRANSFERASE"/>
    <property type="match status" value="1"/>
</dbReference>
<feature type="domain" description="Glycosyl transferase family 1" evidence="1">
    <location>
        <begin position="186"/>
        <end position="344"/>
    </location>
</feature>
<reference evidence="3" key="1">
    <citation type="submission" date="2023-01" db="EMBL/GenBank/DDBJ databases">
        <title>Human gut microbiome strain richness.</title>
        <authorList>
            <person name="Chen-Liaw A."/>
        </authorList>
    </citation>
    <scope>NUCLEOTIDE SEQUENCE</scope>
    <source>
        <strain evidence="3">H9_m1001271B151109d0_201107</strain>
    </source>
</reference>
<dbReference type="Proteomes" id="UP001210999">
    <property type="component" value="Unassembled WGS sequence"/>
</dbReference>
<keyword evidence="3" id="KW-0808">Transferase</keyword>
<name>A0AAP3K5H7_PHOVU</name>
<dbReference type="RefSeq" id="WP_138287106.1">
    <property type="nucleotide sequence ID" value="NZ_JADPDR010000040.1"/>
</dbReference>
<dbReference type="EMBL" id="JAQKEI010000037">
    <property type="protein sequence ID" value="MDB0853832.1"/>
    <property type="molecule type" value="Genomic_DNA"/>
</dbReference>
<dbReference type="Pfam" id="PF13579">
    <property type="entry name" value="Glyco_trans_4_4"/>
    <property type="match status" value="1"/>
</dbReference>
<evidence type="ECO:0000313" key="3">
    <source>
        <dbReference type="EMBL" id="MDB0853832.1"/>
    </source>
</evidence>
<comment type="caution">
    <text evidence="3">The sequence shown here is derived from an EMBL/GenBank/DDBJ whole genome shotgun (WGS) entry which is preliminary data.</text>
</comment>